<evidence type="ECO:0000256" key="2">
    <source>
        <dbReference type="ARBA" id="ARBA00022692"/>
    </source>
</evidence>
<evidence type="ECO:0008006" key="9">
    <source>
        <dbReference type="Google" id="ProtNLM"/>
    </source>
</evidence>
<evidence type="ECO:0000259" key="6">
    <source>
        <dbReference type="Pfam" id="PF02683"/>
    </source>
</evidence>
<dbReference type="GO" id="GO:0015035">
    <property type="term" value="F:protein-disulfide reductase activity"/>
    <property type="evidence" value="ECO:0007669"/>
    <property type="project" value="TreeGrafter"/>
</dbReference>
<dbReference type="PANTHER" id="PTHR32234">
    <property type="entry name" value="THIOL:DISULFIDE INTERCHANGE PROTEIN DSBD"/>
    <property type="match status" value="1"/>
</dbReference>
<evidence type="ECO:0000256" key="4">
    <source>
        <dbReference type="ARBA" id="ARBA00023136"/>
    </source>
</evidence>
<feature type="transmembrane region" description="Helical" evidence="5">
    <location>
        <begin position="272"/>
        <end position="292"/>
    </location>
</feature>
<dbReference type="Gene3D" id="2.60.40.1250">
    <property type="entry name" value="Thiol:disulfide interchange protein DsbD, N-terminal domain"/>
    <property type="match status" value="1"/>
</dbReference>
<dbReference type="Pfam" id="PF02683">
    <property type="entry name" value="DsbD_TM"/>
    <property type="match status" value="1"/>
</dbReference>
<feature type="transmembrane region" description="Helical" evidence="5">
    <location>
        <begin position="194"/>
        <end position="217"/>
    </location>
</feature>
<dbReference type="InterPro" id="IPR028250">
    <property type="entry name" value="DsbDN"/>
</dbReference>
<dbReference type="GO" id="GO:0017004">
    <property type="term" value="P:cytochrome complex assembly"/>
    <property type="evidence" value="ECO:0007669"/>
    <property type="project" value="InterPro"/>
</dbReference>
<dbReference type="InterPro" id="IPR003834">
    <property type="entry name" value="Cyt_c_assmbl_TM_dom"/>
</dbReference>
<evidence type="ECO:0000259" key="7">
    <source>
        <dbReference type="Pfam" id="PF11412"/>
    </source>
</evidence>
<dbReference type="AlphaFoldDB" id="A0A381Y7P0"/>
<evidence type="ECO:0000256" key="5">
    <source>
        <dbReference type="SAM" id="Phobius"/>
    </source>
</evidence>
<organism evidence="8">
    <name type="scientific">marine metagenome</name>
    <dbReference type="NCBI Taxonomy" id="408172"/>
    <lineage>
        <taxon>unclassified sequences</taxon>
        <taxon>metagenomes</taxon>
        <taxon>ecological metagenomes</taxon>
    </lineage>
</organism>
<dbReference type="Pfam" id="PF11412">
    <property type="entry name" value="DsbD_N"/>
    <property type="match status" value="1"/>
</dbReference>
<feature type="domain" description="Cytochrome C biogenesis protein transmembrane" evidence="6">
    <location>
        <begin position="195"/>
        <end position="347"/>
    </location>
</feature>
<protein>
    <recommendedName>
        <fullName evidence="9">Cytochrome C biogenesis protein transmembrane domain-containing protein</fullName>
    </recommendedName>
</protein>
<sequence length="353" mass="38327">MFSYFSILLLTTGIMAQVEAPVSVEAKIVEGQVRAGEVLTVIVTATSEPDFKIYAINDVAEGPIPSKVTIEGDVVDVVSETREPPPTNKYDEGFMRETYFHDGTVSFETDVKIRENLDPGDYTLAAGLLFQACDPTICFPPTTKTFDLTFMVVDGPARPDRSEIIAAQVKSFVLPSDDDNIDLDNVISAGLGSFLLLSISMGLLALLTPCVFPMIPITVSYFTKLGETEGKNPLKQSAVYSIGIIVAYTVLGLLLAATLGASGANQLASNPWVNLFIAGLFVYFALSLFGMYEIELPASIRQFTLRQEGRGGYVGTLFMALTFTLTSFTCTVQFVGLLLVRAIQGDWIWPFIG</sequence>
<dbReference type="InterPro" id="IPR036929">
    <property type="entry name" value="DsbDN_sf"/>
</dbReference>
<proteinExistence type="predicted"/>
<name>A0A381Y7P0_9ZZZZ</name>
<dbReference type="PANTHER" id="PTHR32234:SF0">
    <property type="entry name" value="THIOL:DISULFIDE INTERCHANGE PROTEIN DSBD"/>
    <property type="match status" value="1"/>
</dbReference>
<keyword evidence="4 5" id="KW-0472">Membrane</keyword>
<accession>A0A381Y7P0</accession>
<comment type="subcellular location">
    <subcellularLocation>
        <location evidence="1">Membrane</location>
        <topology evidence="1">Multi-pass membrane protein</topology>
    </subcellularLocation>
</comment>
<feature type="transmembrane region" description="Helical" evidence="5">
    <location>
        <begin position="313"/>
        <end position="340"/>
    </location>
</feature>
<keyword evidence="3 5" id="KW-1133">Transmembrane helix</keyword>
<feature type="transmembrane region" description="Helical" evidence="5">
    <location>
        <begin position="238"/>
        <end position="260"/>
    </location>
</feature>
<keyword evidence="2 5" id="KW-0812">Transmembrane</keyword>
<evidence type="ECO:0000256" key="1">
    <source>
        <dbReference type="ARBA" id="ARBA00004141"/>
    </source>
</evidence>
<evidence type="ECO:0000313" key="8">
    <source>
        <dbReference type="EMBL" id="SVA73116.1"/>
    </source>
</evidence>
<reference evidence="8" key="1">
    <citation type="submission" date="2018-05" db="EMBL/GenBank/DDBJ databases">
        <authorList>
            <person name="Lanie J.A."/>
            <person name="Ng W.-L."/>
            <person name="Kazmierczak K.M."/>
            <person name="Andrzejewski T.M."/>
            <person name="Davidsen T.M."/>
            <person name="Wayne K.J."/>
            <person name="Tettelin H."/>
            <person name="Glass J.I."/>
            <person name="Rusch D."/>
            <person name="Podicherti R."/>
            <person name="Tsui H.-C.T."/>
            <person name="Winkler M.E."/>
        </authorList>
    </citation>
    <scope>NUCLEOTIDE SEQUENCE</scope>
</reference>
<dbReference type="GO" id="GO:0016020">
    <property type="term" value="C:membrane"/>
    <property type="evidence" value="ECO:0007669"/>
    <property type="project" value="UniProtKB-SubCell"/>
</dbReference>
<feature type="non-terminal residue" evidence="8">
    <location>
        <position position="353"/>
    </location>
</feature>
<dbReference type="GO" id="GO:0045454">
    <property type="term" value="P:cell redox homeostasis"/>
    <property type="evidence" value="ECO:0007669"/>
    <property type="project" value="TreeGrafter"/>
</dbReference>
<dbReference type="EMBL" id="UINC01017595">
    <property type="protein sequence ID" value="SVA73116.1"/>
    <property type="molecule type" value="Genomic_DNA"/>
</dbReference>
<gene>
    <name evidence="8" type="ORF">METZ01_LOCUS125970</name>
</gene>
<evidence type="ECO:0000256" key="3">
    <source>
        <dbReference type="ARBA" id="ARBA00022989"/>
    </source>
</evidence>
<feature type="domain" description="Thiol:disulfide interchange protein DsbD N-terminal" evidence="7">
    <location>
        <begin position="33"/>
        <end position="148"/>
    </location>
</feature>